<keyword evidence="2" id="KW-1185">Reference proteome</keyword>
<name>A0AAN9FF33_CLITE</name>
<reference evidence="1 2" key="1">
    <citation type="submission" date="2024-01" db="EMBL/GenBank/DDBJ databases">
        <title>The genomes of 5 underutilized Papilionoideae crops provide insights into root nodulation and disease resistance.</title>
        <authorList>
            <person name="Yuan L."/>
        </authorList>
    </citation>
    <scope>NUCLEOTIDE SEQUENCE [LARGE SCALE GENOMIC DNA]</scope>
    <source>
        <strain evidence="1">LY-2023</strain>
        <tissue evidence="1">Leaf</tissue>
    </source>
</reference>
<evidence type="ECO:0000313" key="2">
    <source>
        <dbReference type="Proteomes" id="UP001359559"/>
    </source>
</evidence>
<proteinExistence type="predicted"/>
<protein>
    <submittedName>
        <fullName evidence="1">Uncharacterized protein</fullName>
    </submittedName>
</protein>
<organism evidence="1 2">
    <name type="scientific">Clitoria ternatea</name>
    <name type="common">Butterfly pea</name>
    <dbReference type="NCBI Taxonomy" id="43366"/>
    <lineage>
        <taxon>Eukaryota</taxon>
        <taxon>Viridiplantae</taxon>
        <taxon>Streptophyta</taxon>
        <taxon>Embryophyta</taxon>
        <taxon>Tracheophyta</taxon>
        <taxon>Spermatophyta</taxon>
        <taxon>Magnoliopsida</taxon>
        <taxon>eudicotyledons</taxon>
        <taxon>Gunneridae</taxon>
        <taxon>Pentapetalae</taxon>
        <taxon>rosids</taxon>
        <taxon>fabids</taxon>
        <taxon>Fabales</taxon>
        <taxon>Fabaceae</taxon>
        <taxon>Papilionoideae</taxon>
        <taxon>50 kb inversion clade</taxon>
        <taxon>NPAAA clade</taxon>
        <taxon>indigoferoid/millettioid clade</taxon>
        <taxon>Phaseoleae</taxon>
        <taxon>Clitoria</taxon>
    </lineage>
</organism>
<dbReference type="Proteomes" id="UP001359559">
    <property type="component" value="Unassembled WGS sequence"/>
</dbReference>
<accession>A0AAN9FF33</accession>
<comment type="caution">
    <text evidence="1">The sequence shown here is derived from an EMBL/GenBank/DDBJ whole genome shotgun (WGS) entry which is preliminary data.</text>
</comment>
<sequence length="68" mass="8028">MCIPIRILLLSLNRTQRKLTWRTFKMIKKVLQEFSDRDGSTDVIPQKHPSSSNKLLWKLETHPTQLPL</sequence>
<dbReference type="AlphaFoldDB" id="A0AAN9FF33"/>
<gene>
    <name evidence="1" type="ORF">RJT34_26006</name>
</gene>
<evidence type="ECO:0000313" key="1">
    <source>
        <dbReference type="EMBL" id="KAK7270678.1"/>
    </source>
</evidence>
<dbReference type="EMBL" id="JAYKXN010000007">
    <property type="protein sequence ID" value="KAK7270678.1"/>
    <property type="molecule type" value="Genomic_DNA"/>
</dbReference>